<evidence type="ECO:0000313" key="11">
    <source>
        <dbReference type="Ensembl" id="ENSEASP00005032243.2"/>
    </source>
</evidence>
<keyword evidence="8 9" id="KW-0472">Membrane</keyword>
<evidence type="ECO:0000256" key="1">
    <source>
        <dbReference type="ARBA" id="ARBA00004479"/>
    </source>
</evidence>
<feature type="domain" description="LRRCT" evidence="10">
    <location>
        <begin position="474"/>
        <end position="524"/>
    </location>
</feature>
<dbReference type="InterPro" id="IPR032675">
    <property type="entry name" value="LRR_dom_sf"/>
</dbReference>
<dbReference type="GO" id="GO:0016020">
    <property type="term" value="C:membrane"/>
    <property type="evidence" value="ECO:0007669"/>
    <property type="project" value="UniProtKB-SubCell"/>
</dbReference>
<dbReference type="InterPro" id="IPR001611">
    <property type="entry name" value="Leu-rich_rpt"/>
</dbReference>
<dbReference type="Pfam" id="PF13855">
    <property type="entry name" value="LRR_8"/>
    <property type="match status" value="2"/>
</dbReference>
<evidence type="ECO:0000256" key="6">
    <source>
        <dbReference type="ARBA" id="ARBA00022737"/>
    </source>
</evidence>
<evidence type="ECO:0000256" key="5">
    <source>
        <dbReference type="ARBA" id="ARBA00022729"/>
    </source>
</evidence>
<feature type="transmembrane region" description="Helical" evidence="9">
    <location>
        <begin position="878"/>
        <end position="904"/>
    </location>
</feature>
<dbReference type="Gene3D" id="3.80.10.10">
    <property type="entry name" value="Ribonuclease Inhibitor"/>
    <property type="match status" value="2"/>
</dbReference>
<keyword evidence="7 9" id="KW-1133">Transmembrane helix</keyword>
<feature type="domain" description="LRRCT" evidence="10">
    <location>
        <begin position="792"/>
        <end position="842"/>
    </location>
</feature>
<sequence length="1099" mass="122497">MPTARQVPEDGKSLVSLASLHPARPRRRGKCPALGRLGLGLLGPLRWAGLCFLRPRRRHSRRTWIWGSQQWPASWSEIAGTQQDREYKRSREADGNSSSCPLWDESARRNVCAAGLNQAPATSQAVPASAALPTRPLLGPGTEEGPACRLRALGCGKTLQYSPSPAAPPAASLPARGSAQGLAVTESLRGVPHPRPKRADGDFSCQLQGSHLGPPSPVVGLPQASSLLTGAERQARHSGGCPICDYFSLFRSIKLFAECKKMFLWLFLILSALISSTNADSDITVEICNVCSCVSVENVLYVNCEKVSVYRPNQLKPPWSNFYHLNFQNNFLNILYPNTFLNFSHAVSLQLGNNKLQNIEGGAFLGLSALKQLHLNNNELKILRADTFLGIENLEYLQADYNLIKYIERGAFNKLHKLKVLILNDNLISFLPDNIFRFASLTHLDIRGNRIQKLPYIGVLEHIGRVVELQLEDNPWNCSCDLLPLKAWLENMPYNIYIGEAICETPSDLYGRLLKETNKQELCPMGTGSDFDVRILPPSQLENGYTTPNGHTTQTSLHRLVTKPPKTTNPSKISGIVAGKALSNRNLSQIVSYQTRVPPLTPCPAPCFCKTHPSDLGLSVNCQEKNIQSMSELMPKPLNAKKLHVNGNSIKDVDIADFTEFEGLDLLHLGSNQITAIKGDVFHNLTNLRRLYLNGNQIERLYPEIFSGLHNLQYLYLEYNLIKEILAGTFDSMPNLQLLYLNNNLLKSLPVYIFSGAPLARLNLRNNKFMYLPVSGVLDQLQSLTQIDLEGNPWDCTCDLVALKLWLEKLNDGIVVKELKCETPVQFANIELKSLKNEILCPKLLNKPSAPFTSPAPAITFTTPLGPIRSPPGGPVPLSILILSILVVLILTVFVAFCLLVFVLRRNKKPTVKHEGLGNPECGSMQLQLRKHDHKTNKKDGLSTEAFIPQTIEQMSKSHTCGLKESETGFMFSDPPGQKVIMRNVTDKEKDLLHVDTRKRLSTIDELDELFPSRDSNVFIQNFLESKKEYNSIGVSGFEIRYPEKQQDKKNKKSLIGGNHSKIVVEQRKSSEYFELKAKLQSSPDYLQVLEEQTALNKI</sequence>
<dbReference type="GO" id="GO:0051965">
    <property type="term" value="P:positive regulation of synapse assembly"/>
    <property type="evidence" value="ECO:0007669"/>
    <property type="project" value="TreeGrafter"/>
</dbReference>
<name>A0A8C4N1S4_EQUAS</name>
<dbReference type="SUPFAM" id="SSF52058">
    <property type="entry name" value="L domain-like"/>
    <property type="match status" value="2"/>
</dbReference>
<dbReference type="GO" id="GO:0098978">
    <property type="term" value="C:glutamatergic synapse"/>
    <property type="evidence" value="ECO:0007669"/>
    <property type="project" value="TreeGrafter"/>
</dbReference>
<evidence type="ECO:0000259" key="10">
    <source>
        <dbReference type="SMART" id="SM00082"/>
    </source>
</evidence>
<evidence type="ECO:0000256" key="3">
    <source>
        <dbReference type="ARBA" id="ARBA00022614"/>
    </source>
</evidence>
<dbReference type="Proteomes" id="UP000694387">
    <property type="component" value="Chromosome X"/>
</dbReference>
<dbReference type="SMART" id="SM00369">
    <property type="entry name" value="LRR_TYP"/>
    <property type="match status" value="9"/>
</dbReference>
<reference evidence="11" key="2">
    <citation type="submission" date="2025-08" db="UniProtKB">
        <authorList>
            <consortium name="Ensembl"/>
        </authorList>
    </citation>
    <scope>IDENTIFICATION</scope>
</reference>
<keyword evidence="6" id="KW-0677">Repeat</keyword>
<dbReference type="InterPro" id="IPR003591">
    <property type="entry name" value="Leu-rich_rpt_typical-subtyp"/>
</dbReference>
<reference evidence="11" key="3">
    <citation type="submission" date="2025-09" db="UniProtKB">
        <authorList>
            <consortium name="Ensembl"/>
        </authorList>
    </citation>
    <scope>IDENTIFICATION</scope>
</reference>
<evidence type="ECO:0000256" key="8">
    <source>
        <dbReference type="ARBA" id="ARBA00023136"/>
    </source>
</evidence>
<dbReference type="GO" id="GO:0007409">
    <property type="term" value="P:axonogenesis"/>
    <property type="evidence" value="ECO:0007669"/>
    <property type="project" value="TreeGrafter"/>
</dbReference>
<proteinExistence type="inferred from homology"/>
<reference evidence="11 12" key="1">
    <citation type="journal article" date="2020" name="Nat. Commun.">
        <title>Donkey genomes provide new insights into domestication and selection for coat color.</title>
        <authorList>
            <person name="Wang"/>
            <person name="C."/>
            <person name="Li"/>
            <person name="H."/>
            <person name="Guo"/>
            <person name="Y."/>
            <person name="Huang"/>
            <person name="J."/>
            <person name="Sun"/>
            <person name="Y."/>
            <person name="Min"/>
            <person name="J."/>
            <person name="Wang"/>
            <person name="J."/>
            <person name="Fang"/>
            <person name="X."/>
            <person name="Zhao"/>
            <person name="Z."/>
            <person name="Wang"/>
            <person name="S."/>
            <person name="Zhang"/>
            <person name="Y."/>
            <person name="Liu"/>
            <person name="Q."/>
            <person name="Jiang"/>
            <person name="Q."/>
            <person name="Wang"/>
            <person name="X."/>
            <person name="Guo"/>
            <person name="Y."/>
            <person name="Yang"/>
            <person name="C."/>
            <person name="Wang"/>
            <person name="Y."/>
            <person name="Tian"/>
            <person name="F."/>
            <person name="Zhuang"/>
            <person name="G."/>
            <person name="Fan"/>
            <person name="Y."/>
            <person name="Gao"/>
            <person name="Q."/>
            <person name="Li"/>
            <person name="Y."/>
            <person name="Ju"/>
            <person name="Z."/>
            <person name="Li"/>
            <person name="J."/>
            <person name="Li"/>
            <person name="R."/>
            <person name="Hou"/>
            <person name="M."/>
            <person name="Yang"/>
            <person name="G."/>
            <person name="Liu"/>
            <person name="G."/>
            <person name="Liu"/>
            <person name="W."/>
            <person name="Guo"/>
            <person name="J."/>
            <person name="Pan"/>
            <person name="S."/>
            <person name="Fan"/>
            <person name="G."/>
            <person name="Zhang"/>
            <person name="W."/>
            <person name="Zhang"/>
            <person name="R."/>
            <person name="Yu"/>
            <person name="J."/>
            <person name="Zhang"/>
            <person name="X."/>
            <person name="Yin"/>
            <person name="Q."/>
            <person name="Ji"/>
            <person name="C."/>
            <person name="Jin"/>
            <person name="Y."/>
            <person name="Yue"/>
            <person name="G."/>
            <person name="Liu"/>
            <person name="M."/>
            <person name="Xu"/>
            <person name="J."/>
            <person name="Liu"/>
            <person name="S."/>
            <person name="Jordana"/>
            <person name="J."/>
            <person name="Noce"/>
            <person name="A."/>
            <person name="Amills"/>
            <person name="M."/>
            <person name="Wu"/>
            <person name="D.D."/>
            <person name="Li"/>
            <person name="S."/>
            <person name="Zhou"/>
            <person name="X. and Zhong"/>
            <person name="J."/>
        </authorList>
    </citation>
    <scope>NUCLEOTIDE SEQUENCE [LARGE SCALE GENOMIC DNA]</scope>
</reference>
<organism evidence="11 12">
    <name type="scientific">Equus asinus</name>
    <name type="common">Donkey</name>
    <name type="synonym">Equus africanus asinus</name>
    <dbReference type="NCBI Taxonomy" id="9793"/>
    <lineage>
        <taxon>Eukaryota</taxon>
        <taxon>Metazoa</taxon>
        <taxon>Chordata</taxon>
        <taxon>Craniata</taxon>
        <taxon>Vertebrata</taxon>
        <taxon>Euteleostomi</taxon>
        <taxon>Mammalia</taxon>
        <taxon>Eutheria</taxon>
        <taxon>Laurasiatheria</taxon>
        <taxon>Perissodactyla</taxon>
        <taxon>Equidae</taxon>
        <taxon>Equus</taxon>
    </lineage>
</organism>
<evidence type="ECO:0000256" key="2">
    <source>
        <dbReference type="ARBA" id="ARBA00010439"/>
    </source>
</evidence>
<evidence type="ECO:0000256" key="9">
    <source>
        <dbReference type="SAM" id="Phobius"/>
    </source>
</evidence>
<gene>
    <name evidence="11" type="primary">SLITRK4</name>
</gene>
<dbReference type="AlphaFoldDB" id="A0A8C4N1S4"/>
<dbReference type="PANTHER" id="PTHR45773:SF3">
    <property type="entry name" value="SLIT AND NTRK-LIKE PROTEIN 4"/>
    <property type="match status" value="1"/>
</dbReference>
<accession>A0A8C4N1S4</accession>
<protein>
    <submittedName>
        <fullName evidence="11">SLIT and NTRK like family member 4</fullName>
    </submittedName>
</protein>
<keyword evidence="4 9" id="KW-0812">Transmembrane</keyword>
<keyword evidence="3" id="KW-0433">Leucine-rich repeat</keyword>
<evidence type="ECO:0000313" key="12">
    <source>
        <dbReference type="Proteomes" id="UP000694387"/>
    </source>
</evidence>
<evidence type="ECO:0000256" key="7">
    <source>
        <dbReference type="ARBA" id="ARBA00022989"/>
    </source>
</evidence>
<dbReference type="PANTHER" id="PTHR45773">
    <property type="entry name" value="SLIT AND NTRK-LIKE PROTEIN 4-RELATED"/>
    <property type="match status" value="1"/>
</dbReference>
<dbReference type="Ensembl" id="ENSEAST00005035112.2">
    <property type="protein sequence ID" value="ENSEASP00005032243.2"/>
    <property type="gene ID" value="ENSEASG00005021989.2"/>
</dbReference>
<dbReference type="FunFam" id="3.80.10.10:FF:000001">
    <property type="entry name" value="SLIT and NTRK-like family, member 1"/>
    <property type="match status" value="2"/>
</dbReference>
<dbReference type="GeneTree" id="ENSGT00940000160971"/>
<dbReference type="InterPro" id="IPR000483">
    <property type="entry name" value="Cys-rich_flank_reg_C"/>
</dbReference>
<dbReference type="PROSITE" id="PS51450">
    <property type="entry name" value="LRR"/>
    <property type="match status" value="3"/>
</dbReference>
<keyword evidence="5" id="KW-0732">Signal</keyword>
<dbReference type="SMART" id="SM00082">
    <property type="entry name" value="LRRCT"/>
    <property type="match status" value="2"/>
</dbReference>
<comment type="subcellular location">
    <subcellularLocation>
        <location evidence="1">Membrane</location>
        <topology evidence="1">Single-pass type I membrane protein</topology>
    </subcellularLocation>
</comment>
<comment type="similarity">
    <text evidence="2">Belongs to the SLITRK family.</text>
</comment>
<keyword evidence="12" id="KW-1185">Reference proteome</keyword>
<evidence type="ECO:0000256" key="4">
    <source>
        <dbReference type="ARBA" id="ARBA00022692"/>
    </source>
</evidence>
<dbReference type="SMART" id="SM00365">
    <property type="entry name" value="LRR_SD22"/>
    <property type="match status" value="3"/>
</dbReference>